<dbReference type="InterPro" id="IPR036390">
    <property type="entry name" value="WH_DNA-bd_sf"/>
</dbReference>
<dbReference type="SUPFAM" id="SSF46785">
    <property type="entry name" value="Winged helix' DNA-binding domain"/>
    <property type="match status" value="1"/>
</dbReference>
<dbReference type="Gene3D" id="1.10.10.10">
    <property type="entry name" value="Winged helix-like DNA-binding domain superfamily/Winged helix DNA-binding domain"/>
    <property type="match status" value="1"/>
</dbReference>
<reference evidence="2" key="1">
    <citation type="journal article" date="2011" name="MBio">
        <title>Novel metabolic attributes of the genus Cyanothece, comprising a group of unicellular nitrogen-fixing Cyanobacteria.</title>
        <authorList>
            <person name="Bandyopadhyay A."/>
            <person name="Elvitigala T."/>
            <person name="Welsh E."/>
            <person name="Stockel J."/>
            <person name="Liberton M."/>
            <person name="Min H."/>
            <person name="Sherman L.A."/>
            <person name="Pakrasi H.B."/>
        </authorList>
    </citation>
    <scope>NUCLEOTIDE SEQUENCE [LARGE SCALE GENOMIC DNA]</scope>
    <source>
        <strain evidence="2">PCC 8801</strain>
    </source>
</reference>
<dbReference type="KEGG" id="cyp:PCC8801_4235"/>
<proteinExistence type="predicted"/>
<dbReference type="RefSeq" id="WP_015957324.1">
    <property type="nucleotide sequence ID" value="NC_011726.1"/>
</dbReference>
<dbReference type="eggNOG" id="ENOG502ZUV5">
    <property type="taxonomic scope" value="Bacteria"/>
</dbReference>
<dbReference type="STRING" id="41431.PCC8801_4235"/>
<sequence length="76" mass="8829">MPFTIIRPTPGLNTTQRIEELLLIHPQGLTVKELGDRLNRPVSMIQHCLNNLKAVKVVDVKKSPDTQQWIYLRKRQ</sequence>
<evidence type="ECO:0000313" key="1">
    <source>
        <dbReference type="EMBL" id="ACK68159.1"/>
    </source>
</evidence>
<dbReference type="HOGENOM" id="CLU_188367_0_0_3"/>
<gene>
    <name evidence="1" type="ordered locus">PCC8801_4235</name>
</gene>
<dbReference type="InterPro" id="IPR036388">
    <property type="entry name" value="WH-like_DNA-bd_sf"/>
</dbReference>
<name>B7K6A6_RIPO1</name>
<dbReference type="EMBL" id="CP001287">
    <property type="protein sequence ID" value="ACK68159.1"/>
    <property type="molecule type" value="Genomic_DNA"/>
</dbReference>
<protein>
    <submittedName>
        <fullName evidence="1">Uncharacterized protein</fullName>
    </submittedName>
</protein>
<evidence type="ECO:0000313" key="2">
    <source>
        <dbReference type="Proteomes" id="UP000008204"/>
    </source>
</evidence>
<keyword evidence="2" id="KW-1185">Reference proteome</keyword>
<dbReference type="OrthoDB" id="428422at2"/>
<dbReference type="AlphaFoldDB" id="B7K6A6"/>
<organism evidence="1 2">
    <name type="scientific">Rippkaea orientalis (strain PCC 8801 / RF-1)</name>
    <name type="common">Cyanothece sp. (strain PCC 8801)</name>
    <dbReference type="NCBI Taxonomy" id="41431"/>
    <lineage>
        <taxon>Bacteria</taxon>
        <taxon>Bacillati</taxon>
        <taxon>Cyanobacteriota</taxon>
        <taxon>Cyanophyceae</taxon>
        <taxon>Oscillatoriophycideae</taxon>
        <taxon>Chroococcales</taxon>
        <taxon>Aphanothecaceae</taxon>
        <taxon>Rippkaea</taxon>
        <taxon>Rippkaea orientalis</taxon>
    </lineage>
</organism>
<accession>B7K6A6</accession>
<dbReference type="Proteomes" id="UP000008204">
    <property type="component" value="Chromosome"/>
</dbReference>